<feature type="transmembrane region" description="Helical" evidence="1">
    <location>
        <begin position="53"/>
        <end position="75"/>
    </location>
</feature>
<feature type="transmembrane region" description="Helical" evidence="1">
    <location>
        <begin position="168"/>
        <end position="200"/>
    </location>
</feature>
<accession>A0AA40SUR1</accession>
<dbReference type="PANTHER" id="PTHR41795:SF1">
    <property type="entry name" value="EXOPOLYSACCHARIDE SYNTHESIS PROTEIN"/>
    <property type="match status" value="1"/>
</dbReference>
<proteinExistence type="predicted"/>
<dbReference type="Proteomes" id="UP001165986">
    <property type="component" value="Unassembled WGS sequence"/>
</dbReference>
<dbReference type="Pfam" id="PF06055">
    <property type="entry name" value="ExoD"/>
    <property type="match status" value="1"/>
</dbReference>
<protein>
    <submittedName>
        <fullName evidence="2">Exopolysaccharide biosynthesis protein</fullName>
    </submittedName>
</protein>
<comment type="caution">
    <text evidence="2">The sequence shown here is derived from an EMBL/GenBank/DDBJ whole genome shotgun (WGS) entry which is preliminary data.</text>
</comment>
<dbReference type="RefSeq" id="WP_191756868.1">
    <property type="nucleotide sequence ID" value="NZ_VJXY01000005.1"/>
</dbReference>
<reference evidence="2" key="1">
    <citation type="submission" date="2019-07" db="EMBL/GenBank/DDBJ databases">
        <title>Toxilogical consequences of a new and cryptic species of cyanobacteria (Komarekiella delphini-convector) recovered from the epidermis of a bottlenose dolphin and 1500 ft. in the air.</title>
        <authorList>
            <person name="Brown A.O."/>
            <person name="Dvorak P."/>
            <person name="Villanueva C.D."/>
            <person name="Foss A.J."/>
            <person name="Garvey A.D."/>
            <person name="Gibson Q.A."/>
            <person name="Johansen J.R."/>
            <person name="Casamatta D.A."/>
        </authorList>
    </citation>
    <scope>NUCLEOTIDE SEQUENCE</scope>
    <source>
        <strain evidence="2">SJRDD-AB1</strain>
    </source>
</reference>
<evidence type="ECO:0000256" key="1">
    <source>
        <dbReference type="SAM" id="Phobius"/>
    </source>
</evidence>
<organism evidence="2 3">
    <name type="scientific">Komarekiella delphini-convector SJRDD-AB1</name>
    <dbReference type="NCBI Taxonomy" id="2593771"/>
    <lineage>
        <taxon>Bacteria</taxon>
        <taxon>Bacillati</taxon>
        <taxon>Cyanobacteriota</taxon>
        <taxon>Cyanophyceae</taxon>
        <taxon>Nostocales</taxon>
        <taxon>Nostocaceae</taxon>
        <taxon>Komarekiella</taxon>
        <taxon>Komarekiella delphini-convector</taxon>
    </lineage>
</organism>
<evidence type="ECO:0000313" key="2">
    <source>
        <dbReference type="EMBL" id="MBD6615621.1"/>
    </source>
</evidence>
<name>A0AA40SUR1_9NOST</name>
<keyword evidence="3" id="KW-1185">Reference proteome</keyword>
<dbReference type="EMBL" id="VJXY01000005">
    <property type="protein sequence ID" value="MBD6615621.1"/>
    <property type="molecule type" value="Genomic_DNA"/>
</dbReference>
<feature type="transmembrane region" description="Helical" evidence="1">
    <location>
        <begin position="129"/>
        <end position="148"/>
    </location>
</feature>
<gene>
    <name evidence="2" type="ORF">FNW02_07175</name>
</gene>
<dbReference type="PIRSF" id="PIRSF033239">
    <property type="entry name" value="ExoD"/>
    <property type="match status" value="1"/>
</dbReference>
<keyword evidence="1" id="KW-1133">Transmembrane helix</keyword>
<dbReference type="AlphaFoldDB" id="A0AA40SUR1"/>
<dbReference type="InterPro" id="IPR010331">
    <property type="entry name" value="ExoD"/>
</dbReference>
<keyword evidence="1" id="KW-0812">Transmembrane</keyword>
<dbReference type="PANTHER" id="PTHR41795">
    <property type="entry name" value="EXOPOLYSACCHARIDE SYNTHESIS PROTEIN"/>
    <property type="match status" value="1"/>
</dbReference>
<evidence type="ECO:0000313" key="3">
    <source>
        <dbReference type="Proteomes" id="UP001165986"/>
    </source>
</evidence>
<keyword evidence="1" id="KW-0472">Membrane</keyword>
<sequence>MSKQELQTSKLLRDFLERHSGERLYFRDLLDDMADRAFAPVLLFCALPEALPLPIAGVSAIIGLPLMIVSIQLLLGFTKPRLPSWIANRSLKRKDFEKLINKILLILEKFESIVRPRWKFVASPLAQRILGLLFLILAIVIALPIPFGNLPPAVAIVVISLGMIEQDGVVIVLGALGACVVLVIMASVIAALFSAGFTAIQRQFK</sequence>